<evidence type="ECO:0000256" key="6">
    <source>
        <dbReference type="ARBA" id="ARBA00023187"/>
    </source>
</evidence>
<dbReference type="PANTHER" id="PTHR11246">
    <property type="entry name" value="PRE-MRNA SPLICING FACTOR"/>
    <property type="match status" value="1"/>
</dbReference>
<dbReference type="EMBL" id="JANTQA010000047">
    <property type="protein sequence ID" value="KAJ3432845.1"/>
    <property type="molecule type" value="Genomic_DNA"/>
</dbReference>
<dbReference type="FunFam" id="1.25.40.10:FF:000075">
    <property type="entry name" value="Crooked neck pre-mRNA-splicing factor 1"/>
    <property type="match status" value="1"/>
</dbReference>
<evidence type="ECO:0000256" key="3">
    <source>
        <dbReference type="ARBA" id="ARBA00022664"/>
    </source>
</evidence>
<dbReference type="AlphaFoldDB" id="A0AAV7YVH4"/>
<dbReference type="GO" id="GO:0000245">
    <property type="term" value="P:spliceosomal complex assembly"/>
    <property type="evidence" value="ECO:0007669"/>
    <property type="project" value="TreeGrafter"/>
</dbReference>
<evidence type="ECO:0000313" key="13">
    <source>
        <dbReference type="Proteomes" id="UP001146793"/>
    </source>
</evidence>
<dbReference type="InterPro" id="IPR011990">
    <property type="entry name" value="TPR-like_helical_dom_sf"/>
</dbReference>
<evidence type="ECO:0000259" key="10">
    <source>
        <dbReference type="Pfam" id="PF23233"/>
    </source>
</evidence>
<evidence type="ECO:0000256" key="7">
    <source>
        <dbReference type="ARBA" id="ARBA00023242"/>
    </source>
</evidence>
<comment type="similarity">
    <text evidence="2">Belongs to the crooked-neck family.</text>
</comment>
<dbReference type="GO" id="GO:0071014">
    <property type="term" value="C:post-mRNA release spliceosomal complex"/>
    <property type="evidence" value="ECO:0007669"/>
    <property type="project" value="TreeGrafter"/>
</dbReference>
<dbReference type="Proteomes" id="UP001150062">
    <property type="component" value="Unassembled WGS sequence"/>
</dbReference>
<sequence length="666" mass="80818">MDLDFQLTAKNKTPAAIQITAEQILAEAINYQDKKPIAPRHKIEDEQELKMYQERKRRQFETAIKGTKGTMGSWMHYATWEARQFEFARARSVFERALEIDYTHAPTWIKYLEMELKLKKMNFARNLFDRVVTYLPRWDVFWYKYIHLEEALNNIEGVRLICKRWMEWEPNEAAWLTYAKFETRHKEIELARDVYEAFIRCHPKVDSYLRYAKWELKNNHEISKARNVYERTLKELEEDAYVQVYFCTFAQFEEKQGEFERARVLYKYALDNLPRSEANHLYRLFIGFEKKHGTKETIEEVIISKRRFYYEELSKSDPQDYDIWFDRIKLEEENGKKEAVREIYERAIGNIPLINEKKYWKRYIYLWINYALYEEIEAKDHKRAREVYNQCLKILSERPFSFSKIWILYATFEIRKKNLKKARSILGTAIGASPKEKIFKEYIKLELQLGNFSRCRILYQKYLEFTPENCQAFIGFAKLEMSLGEIERARSIFEIAVKQPLLDMPELLWKNYIDFEIETENYQNVRKLYKRLLEKTSHLKVWVSYAQFECSINEFQNARDIFQSVDIQMKNEEKREERALLLDSWLDFEMQFGDQTQQQFVKNKLPSKIPKQREIKNQEGEVEGFEDYWEYLFPDEVETKKNNKFLQAIQKWKEEKDKKIETEELD</sequence>
<evidence type="ECO:0000256" key="4">
    <source>
        <dbReference type="ARBA" id="ARBA00022728"/>
    </source>
</evidence>
<keyword evidence="3" id="KW-0507">mRNA processing</keyword>
<evidence type="ECO:0000256" key="5">
    <source>
        <dbReference type="ARBA" id="ARBA00022737"/>
    </source>
</evidence>
<gene>
    <name evidence="11" type="ORF">M0812_21788</name>
    <name evidence="12" type="ORF">M0813_02168</name>
</gene>
<dbReference type="EMBL" id="JAOAOG010000131">
    <property type="protein sequence ID" value="KAJ6246912.1"/>
    <property type="molecule type" value="Genomic_DNA"/>
</dbReference>
<dbReference type="SUPFAM" id="SSF48452">
    <property type="entry name" value="TPR-like"/>
    <property type="match status" value="3"/>
</dbReference>
<dbReference type="Pfam" id="PF23233">
    <property type="entry name" value="HAT_Syf1_CNRKL1_N"/>
    <property type="match status" value="1"/>
</dbReference>
<dbReference type="GO" id="GO:0000974">
    <property type="term" value="C:Prp19 complex"/>
    <property type="evidence" value="ECO:0007669"/>
    <property type="project" value="TreeGrafter"/>
</dbReference>
<dbReference type="SMART" id="SM00386">
    <property type="entry name" value="HAT"/>
    <property type="match status" value="15"/>
</dbReference>
<evidence type="ECO:0000313" key="11">
    <source>
        <dbReference type="EMBL" id="KAJ3432845.1"/>
    </source>
</evidence>
<protein>
    <submittedName>
        <fullName evidence="11">Crooked neck-like protein</fullName>
    </submittedName>
</protein>
<comment type="function">
    <text evidence="8">Involved in pre-mRNA splicing and cell cycle progression. Required for the spliceosome assembly and initiation of the DNA replication.</text>
</comment>
<keyword evidence="6" id="KW-0508">mRNA splicing</keyword>
<dbReference type="InterPro" id="IPR055430">
    <property type="entry name" value="HAT_Syf1_CNRKL1_C"/>
</dbReference>
<dbReference type="InterPro" id="IPR045075">
    <property type="entry name" value="Syf1-like"/>
</dbReference>
<dbReference type="InterPro" id="IPR003107">
    <property type="entry name" value="HAT"/>
</dbReference>
<evidence type="ECO:0000256" key="1">
    <source>
        <dbReference type="ARBA" id="ARBA00004123"/>
    </source>
</evidence>
<comment type="caution">
    <text evidence="11">The sequence shown here is derived from an EMBL/GenBank/DDBJ whole genome shotgun (WGS) entry which is preliminary data.</text>
</comment>
<dbReference type="Pfam" id="PF23231">
    <property type="entry name" value="HAT_Syf1_CNRKL1_C"/>
    <property type="match status" value="1"/>
</dbReference>
<reference evidence="12" key="1">
    <citation type="submission" date="2022-08" db="EMBL/GenBank/DDBJ databases">
        <title>Novel sulfate-reducing endosymbionts in the free-living metamonad Anaeramoeba.</title>
        <authorList>
            <person name="Jerlstrom-Hultqvist J."/>
            <person name="Cepicka I."/>
            <person name="Gallot-Lavallee L."/>
            <person name="Salas-Leiva D."/>
            <person name="Curtis B.A."/>
            <person name="Zahonova K."/>
            <person name="Pipaliya S."/>
            <person name="Dacks J."/>
            <person name="Roger A.J."/>
        </authorList>
    </citation>
    <scope>NUCLEOTIDE SEQUENCE</scope>
    <source>
        <strain evidence="12">Schooner1</strain>
    </source>
</reference>
<name>A0AAV7YVH4_9EUKA</name>
<dbReference type="GO" id="GO:0071007">
    <property type="term" value="C:U2-type catalytic step 2 spliceosome"/>
    <property type="evidence" value="ECO:0007669"/>
    <property type="project" value="TreeGrafter"/>
</dbReference>
<evidence type="ECO:0000256" key="8">
    <source>
        <dbReference type="ARBA" id="ARBA00037040"/>
    </source>
</evidence>
<dbReference type="InterPro" id="IPR055433">
    <property type="entry name" value="HAT_Syf1-like_N"/>
</dbReference>
<keyword evidence="4" id="KW-0747">Spliceosome</keyword>
<feature type="domain" description="Pre-mRNA-splicing factor Syf1/CRNKL1-like C-terminal HAT-repeats" evidence="9">
    <location>
        <begin position="330"/>
        <end position="529"/>
    </location>
</feature>
<dbReference type="GO" id="GO:0071011">
    <property type="term" value="C:precatalytic spliceosome"/>
    <property type="evidence" value="ECO:0007669"/>
    <property type="project" value="TreeGrafter"/>
</dbReference>
<evidence type="ECO:0000313" key="12">
    <source>
        <dbReference type="EMBL" id="KAJ6246912.1"/>
    </source>
</evidence>
<dbReference type="Proteomes" id="UP001146793">
    <property type="component" value="Unassembled WGS sequence"/>
</dbReference>
<dbReference type="FunFam" id="1.25.40.10:FF:000327">
    <property type="entry name" value="Pre-mRNA-splicing factor CLF1"/>
    <property type="match status" value="1"/>
</dbReference>
<evidence type="ECO:0000313" key="14">
    <source>
        <dbReference type="Proteomes" id="UP001150062"/>
    </source>
</evidence>
<evidence type="ECO:0000256" key="2">
    <source>
        <dbReference type="ARBA" id="ARBA00008644"/>
    </source>
</evidence>
<dbReference type="PANTHER" id="PTHR11246:SF3">
    <property type="entry name" value="CROOKED NECK-LIKE PROTEIN 1"/>
    <property type="match status" value="1"/>
</dbReference>
<proteinExistence type="inferred from homology"/>
<keyword evidence="5" id="KW-0677">Repeat</keyword>
<feature type="domain" description="Pre-mRNA-splicing factor Syf1-like N-terminal HAT-repeats" evidence="10">
    <location>
        <begin position="59"/>
        <end position="204"/>
    </location>
</feature>
<keyword evidence="7" id="KW-0539">Nucleus</keyword>
<dbReference type="Gene3D" id="1.25.40.10">
    <property type="entry name" value="Tetratricopeptide repeat domain"/>
    <property type="match status" value="4"/>
</dbReference>
<keyword evidence="14" id="KW-1185">Reference proteome</keyword>
<organism evidence="11 13">
    <name type="scientific">Anaeramoeba flamelloides</name>
    <dbReference type="NCBI Taxonomy" id="1746091"/>
    <lineage>
        <taxon>Eukaryota</taxon>
        <taxon>Metamonada</taxon>
        <taxon>Anaeramoebidae</taxon>
        <taxon>Anaeramoeba</taxon>
    </lineage>
</organism>
<reference evidence="11" key="2">
    <citation type="submission" date="2022-08" db="EMBL/GenBank/DDBJ databases">
        <title>Novel sulphate-reducing endosymbionts in the free-living metamonad Anaeramoeba.</title>
        <authorList>
            <person name="Jerlstrom-Hultqvist J."/>
            <person name="Cepicka I."/>
            <person name="Gallot-Lavallee L."/>
            <person name="Salas-Leiva D."/>
            <person name="Curtis B.A."/>
            <person name="Zahonova K."/>
            <person name="Pipaliya S."/>
            <person name="Dacks J."/>
            <person name="Roger A.J."/>
        </authorList>
    </citation>
    <scope>NUCLEOTIDE SEQUENCE</scope>
    <source>
        <strain evidence="11">Busselton2</strain>
    </source>
</reference>
<comment type="subcellular location">
    <subcellularLocation>
        <location evidence="1">Nucleus</location>
    </subcellularLocation>
</comment>
<accession>A0AAV7YVH4</accession>
<evidence type="ECO:0000259" key="9">
    <source>
        <dbReference type="Pfam" id="PF23231"/>
    </source>
</evidence>